<dbReference type="Gene3D" id="2.40.70.10">
    <property type="entry name" value="Acid Proteases"/>
    <property type="match status" value="1"/>
</dbReference>
<evidence type="ECO:0000259" key="7">
    <source>
        <dbReference type="Pfam" id="PF08100"/>
    </source>
</evidence>
<feature type="region of interest" description="Disordered" evidence="4">
    <location>
        <begin position="79"/>
        <end position="143"/>
    </location>
</feature>
<dbReference type="PANTHER" id="PTHR11746">
    <property type="entry name" value="O-METHYLTRANSFERASE"/>
    <property type="match status" value="1"/>
</dbReference>
<dbReference type="InterPro" id="IPR021109">
    <property type="entry name" value="Peptidase_aspartic_dom_sf"/>
</dbReference>
<evidence type="ECO:0000256" key="1">
    <source>
        <dbReference type="ARBA" id="ARBA00022603"/>
    </source>
</evidence>
<dbReference type="InterPro" id="IPR029063">
    <property type="entry name" value="SAM-dependent_MTases_sf"/>
</dbReference>
<keyword evidence="5" id="KW-0812">Transmembrane</keyword>
<proteinExistence type="predicted"/>
<dbReference type="EnsemblPlants" id="OB01G53880.1">
    <property type="protein sequence ID" value="OB01G53880.1"/>
    <property type="gene ID" value="OB01G53880"/>
</dbReference>
<dbReference type="Pfam" id="PF00891">
    <property type="entry name" value="Methyltransf_2"/>
    <property type="match status" value="1"/>
</dbReference>
<keyword evidence="5" id="KW-0472">Membrane</keyword>
<dbReference type="PROSITE" id="PS51683">
    <property type="entry name" value="SAM_OMT_II"/>
    <property type="match status" value="1"/>
</dbReference>
<feature type="domain" description="O-methyltransferase C-terminal" evidence="6">
    <location>
        <begin position="490"/>
        <end position="581"/>
    </location>
</feature>
<keyword evidence="2" id="KW-0808">Transferase</keyword>
<feature type="compositionally biased region" description="Polar residues" evidence="4">
    <location>
        <begin position="90"/>
        <end position="112"/>
    </location>
</feature>
<evidence type="ECO:0000313" key="9">
    <source>
        <dbReference type="Proteomes" id="UP000006038"/>
    </source>
</evidence>
<dbReference type="GO" id="GO:0008171">
    <property type="term" value="F:O-methyltransferase activity"/>
    <property type="evidence" value="ECO:0007669"/>
    <property type="project" value="InterPro"/>
</dbReference>
<dbReference type="InterPro" id="IPR016461">
    <property type="entry name" value="COMT-like"/>
</dbReference>
<feature type="domain" description="O-methyltransferase dimerisation" evidence="7">
    <location>
        <begin position="377"/>
        <end position="462"/>
    </location>
</feature>
<dbReference type="GO" id="GO:0032259">
    <property type="term" value="P:methylation"/>
    <property type="evidence" value="ECO:0007669"/>
    <property type="project" value="UniProtKB-KW"/>
</dbReference>
<organism evidence="8">
    <name type="scientific">Oryza brachyantha</name>
    <name type="common">malo sina</name>
    <dbReference type="NCBI Taxonomy" id="4533"/>
    <lineage>
        <taxon>Eukaryota</taxon>
        <taxon>Viridiplantae</taxon>
        <taxon>Streptophyta</taxon>
        <taxon>Embryophyta</taxon>
        <taxon>Tracheophyta</taxon>
        <taxon>Spermatophyta</taxon>
        <taxon>Magnoliopsida</taxon>
        <taxon>Liliopsida</taxon>
        <taxon>Poales</taxon>
        <taxon>Poaceae</taxon>
        <taxon>BOP clade</taxon>
        <taxon>Oryzoideae</taxon>
        <taxon>Oryzeae</taxon>
        <taxon>Oryzinae</taxon>
        <taxon>Oryza</taxon>
    </lineage>
</organism>
<feature type="transmembrane region" description="Helical" evidence="5">
    <location>
        <begin position="313"/>
        <end position="332"/>
    </location>
</feature>
<dbReference type="SUPFAM" id="SSF46785">
    <property type="entry name" value="Winged helix' DNA-binding domain"/>
    <property type="match status" value="1"/>
</dbReference>
<dbReference type="Gramene" id="OB01G53880.1">
    <property type="protein sequence ID" value="OB01G53880.1"/>
    <property type="gene ID" value="OB01G53880"/>
</dbReference>
<name>J3L832_ORYBR</name>
<dbReference type="Gene3D" id="3.40.50.150">
    <property type="entry name" value="Vaccinia Virus protein VP39"/>
    <property type="match status" value="1"/>
</dbReference>
<evidence type="ECO:0008006" key="10">
    <source>
        <dbReference type="Google" id="ProtNLM"/>
    </source>
</evidence>
<dbReference type="Gene3D" id="1.10.10.10">
    <property type="entry name" value="Winged helix-like DNA-binding domain superfamily/Winged helix DNA-binding domain"/>
    <property type="match status" value="1"/>
</dbReference>
<dbReference type="Proteomes" id="UP000006038">
    <property type="component" value="Chromosome 1"/>
</dbReference>
<dbReference type="CDD" id="cd00303">
    <property type="entry name" value="retropepsin_like"/>
    <property type="match status" value="1"/>
</dbReference>
<dbReference type="InterPro" id="IPR001077">
    <property type="entry name" value="COMT_C"/>
</dbReference>
<keyword evidence="1" id="KW-0489">Methyltransferase</keyword>
<evidence type="ECO:0000313" key="8">
    <source>
        <dbReference type="EnsemblPlants" id="OB01G53880.1"/>
    </source>
</evidence>
<keyword evidence="9" id="KW-1185">Reference proteome</keyword>
<evidence type="ECO:0000256" key="4">
    <source>
        <dbReference type="SAM" id="MobiDB-lite"/>
    </source>
</evidence>
<dbReference type="AlphaFoldDB" id="J3L832"/>
<dbReference type="InterPro" id="IPR036390">
    <property type="entry name" value="WH_DNA-bd_sf"/>
</dbReference>
<protein>
    <recommendedName>
        <fullName evidence="10">O-methyltransferase domain-containing protein</fullName>
    </recommendedName>
</protein>
<evidence type="ECO:0000256" key="2">
    <source>
        <dbReference type="ARBA" id="ARBA00022679"/>
    </source>
</evidence>
<dbReference type="Pfam" id="PF08100">
    <property type="entry name" value="Dimerisation"/>
    <property type="match status" value="1"/>
</dbReference>
<dbReference type="eggNOG" id="KOG3178">
    <property type="taxonomic scope" value="Eukaryota"/>
</dbReference>
<evidence type="ECO:0000256" key="5">
    <source>
        <dbReference type="SAM" id="Phobius"/>
    </source>
</evidence>
<dbReference type="STRING" id="4533.J3L832"/>
<dbReference type="InterPro" id="IPR012967">
    <property type="entry name" value="COMT_dimerisation"/>
</dbReference>
<dbReference type="GO" id="GO:0046983">
    <property type="term" value="F:protein dimerization activity"/>
    <property type="evidence" value="ECO:0007669"/>
    <property type="project" value="InterPro"/>
</dbReference>
<dbReference type="SUPFAM" id="SSF53335">
    <property type="entry name" value="S-adenosyl-L-methionine-dependent methyltransferases"/>
    <property type="match status" value="1"/>
</dbReference>
<dbReference type="InterPro" id="IPR036388">
    <property type="entry name" value="WH-like_DNA-bd_sf"/>
</dbReference>
<accession>J3L832</accession>
<evidence type="ECO:0000256" key="3">
    <source>
        <dbReference type="ARBA" id="ARBA00022691"/>
    </source>
</evidence>
<dbReference type="HOGENOM" id="CLU_469796_0_0_1"/>
<keyword evidence="5" id="KW-1133">Transmembrane helix</keyword>
<evidence type="ECO:0000259" key="6">
    <source>
        <dbReference type="Pfam" id="PF00891"/>
    </source>
</evidence>
<keyword evidence="3" id="KW-0949">S-adenosyl-L-methionine</keyword>
<reference evidence="8" key="2">
    <citation type="submission" date="2013-04" db="UniProtKB">
        <authorList>
            <consortium name="EnsemblPlants"/>
        </authorList>
    </citation>
    <scope>IDENTIFICATION</scope>
</reference>
<reference evidence="8" key="1">
    <citation type="journal article" date="2013" name="Nat. Commun.">
        <title>Whole-genome sequencing of Oryza brachyantha reveals mechanisms underlying Oryza genome evolution.</title>
        <authorList>
            <person name="Chen J."/>
            <person name="Huang Q."/>
            <person name="Gao D."/>
            <person name="Wang J."/>
            <person name="Lang Y."/>
            <person name="Liu T."/>
            <person name="Li B."/>
            <person name="Bai Z."/>
            <person name="Luis Goicoechea J."/>
            <person name="Liang C."/>
            <person name="Chen C."/>
            <person name="Zhang W."/>
            <person name="Sun S."/>
            <person name="Liao Y."/>
            <person name="Zhang X."/>
            <person name="Yang L."/>
            <person name="Song C."/>
            <person name="Wang M."/>
            <person name="Shi J."/>
            <person name="Liu G."/>
            <person name="Liu J."/>
            <person name="Zhou H."/>
            <person name="Zhou W."/>
            <person name="Yu Q."/>
            <person name="An N."/>
            <person name="Chen Y."/>
            <person name="Cai Q."/>
            <person name="Wang B."/>
            <person name="Liu B."/>
            <person name="Min J."/>
            <person name="Huang Y."/>
            <person name="Wu H."/>
            <person name="Li Z."/>
            <person name="Zhang Y."/>
            <person name="Yin Y."/>
            <person name="Song W."/>
            <person name="Jiang J."/>
            <person name="Jackson S.A."/>
            <person name="Wing R.A."/>
            <person name="Wang J."/>
            <person name="Chen M."/>
        </authorList>
    </citation>
    <scope>NUCLEOTIDE SEQUENCE [LARGE SCALE GENOMIC DNA]</scope>
    <source>
        <strain evidence="8">cv. IRGC 101232</strain>
    </source>
</reference>
<sequence>MGILSRLTWVHTSVGYGLGRSSKKREDTTRITSASMMNRYHRRQERSQEYEQRTDYDDHWDCPFFQYCWERRIRLPSRKDCPEPRRVAGTQPTLTPQETKNATEETSATSPCTIGWARGKKNTTTKSSGSTVEDEEQHQPMKPEQWCLTEYRADWSDDEAQEATAQLVLPPQQVVFEKPAEKDHRKLGKTPEDLVKTNMVLKDFGGNSSEAKGCLNVELTVKSKTLATTFFVIDGKGSYTLLLGRDWIHANCGILSTMHQNLIQWHGDQVEVIAADRSVNVSTTDLPTWESEGYECISRKPWSGEFLCVSDTGIQPIVLGTVFIVLVLYALLWAKRKELKAGAATAAAQTKEQRDGEILNTEKLQGYSELHNCGLAHLKSSAIRCAVGLGIPSAIYHRGGMATISDVITETGLHTAKLPYLRRLMRALTVFGIFGESSTTSSRAGESQTLYTLSPASRLLVQEEGDSTSCDMSALLLLFTRPHTTVSTFFNLEAWFRDPAAGTTFEMAHGMSPWSLTEIDASYNDAMNHACVADSNLVMDVALKEARSIFHKLNSLIDVGGGHGAAAVAIARVFSHITCSV</sequence>